<dbReference type="AlphaFoldDB" id="A0A9D2VLH4"/>
<evidence type="ECO:0000313" key="1">
    <source>
        <dbReference type="EMBL" id="HJH43899.1"/>
    </source>
</evidence>
<evidence type="ECO:0000313" key="2">
    <source>
        <dbReference type="Proteomes" id="UP000789325"/>
    </source>
</evidence>
<reference evidence="1" key="2">
    <citation type="submission" date="2021-09" db="EMBL/GenBank/DDBJ databases">
        <authorList>
            <person name="Gilroy R."/>
        </authorList>
    </citation>
    <scope>NUCLEOTIDE SEQUENCE</scope>
    <source>
        <strain evidence="1">USAMLcec12-2067</strain>
    </source>
</reference>
<dbReference type="SUPFAM" id="SSF81296">
    <property type="entry name" value="E set domains"/>
    <property type="match status" value="1"/>
</dbReference>
<reference evidence="1" key="1">
    <citation type="journal article" date="2021" name="PeerJ">
        <title>Extensive microbial diversity within the chicken gut microbiome revealed by metagenomics and culture.</title>
        <authorList>
            <person name="Gilroy R."/>
            <person name="Ravi A."/>
            <person name="Getino M."/>
            <person name="Pursley I."/>
            <person name="Horton D.L."/>
            <person name="Alikhan N.F."/>
            <person name="Baker D."/>
            <person name="Gharbi K."/>
            <person name="Hall N."/>
            <person name="Watson M."/>
            <person name="Adriaenssens E.M."/>
            <person name="Foster-Nyarko E."/>
            <person name="Jarju S."/>
            <person name="Secka A."/>
            <person name="Antonio M."/>
            <person name="Oren A."/>
            <person name="Chaudhuri R.R."/>
            <person name="La Ragione R."/>
            <person name="Hildebrand F."/>
            <person name="Pallen M.J."/>
        </authorList>
    </citation>
    <scope>NUCLEOTIDE SEQUENCE</scope>
    <source>
        <strain evidence="1">USAMLcec12-2067</strain>
    </source>
</reference>
<dbReference type="InterPro" id="IPR014756">
    <property type="entry name" value="Ig_E-set"/>
</dbReference>
<organism evidence="1 2">
    <name type="scientific">Rubneribacter badeniensis</name>
    <dbReference type="NCBI Taxonomy" id="2070688"/>
    <lineage>
        <taxon>Bacteria</taxon>
        <taxon>Bacillati</taxon>
        <taxon>Actinomycetota</taxon>
        <taxon>Coriobacteriia</taxon>
        <taxon>Eggerthellales</taxon>
        <taxon>Eggerthellaceae</taxon>
        <taxon>Rubneribacter</taxon>
    </lineage>
</organism>
<comment type="caution">
    <text evidence="1">The sequence shown here is derived from an EMBL/GenBank/DDBJ whole genome shotgun (WGS) entry which is preliminary data.</text>
</comment>
<dbReference type="EMBL" id="DYZL01000186">
    <property type="protein sequence ID" value="HJH43899.1"/>
    <property type="molecule type" value="Genomic_DNA"/>
</dbReference>
<accession>A0A9D2VLH4</accession>
<sequence>MVDRGERDASCAVHRVGRPISFSGYVDDFDQGVSAIQFSLDDGATWTSYDTDGAVIDKGVNWHFDYTPTRPGRYVLKARAVDKRGVASVLVSRFAFEVLP</sequence>
<dbReference type="Proteomes" id="UP000789325">
    <property type="component" value="Unassembled WGS sequence"/>
</dbReference>
<dbReference type="Gene3D" id="2.60.40.650">
    <property type="match status" value="1"/>
</dbReference>
<gene>
    <name evidence="1" type="ORF">K8V16_08875</name>
</gene>
<proteinExistence type="predicted"/>
<protein>
    <submittedName>
        <fullName evidence="1">Uncharacterized protein</fullName>
    </submittedName>
</protein>
<name>A0A9D2VLH4_9ACTN</name>